<keyword evidence="3" id="KW-1185">Reference proteome</keyword>
<dbReference type="Proteomes" id="UP000824998">
    <property type="component" value="Unassembled WGS sequence"/>
</dbReference>
<feature type="compositionally biased region" description="Polar residues" evidence="1">
    <location>
        <begin position="64"/>
        <end position="76"/>
    </location>
</feature>
<proteinExistence type="predicted"/>
<protein>
    <submittedName>
        <fullName evidence="2">Uncharacterized protein</fullName>
    </submittedName>
</protein>
<gene>
    <name evidence="2" type="ORF">BJ875DRAFT_455359</name>
</gene>
<dbReference type="EMBL" id="MU251398">
    <property type="protein sequence ID" value="KAG9236855.1"/>
    <property type="molecule type" value="Genomic_DNA"/>
</dbReference>
<evidence type="ECO:0000313" key="2">
    <source>
        <dbReference type="EMBL" id="KAG9236855.1"/>
    </source>
</evidence>
<name>A0A9P7YPI2_9HELO</name>
<dbReference type="AlphaFoldDB" id="A0A9P7YPI2"/>
<organism evidence="2 3">
    <name type="scientific">Amylocarpus encephaloides</name>
    <dbReference type="NCBI Taxonomy" id="45428"/>
    <lineage>
        <taxon>Eukaryota</taxon>
        <taxon>Fungi</taxon>
        <taxon>Dikarya</taxon>
        <taxon>Ascomycota</taxon>
        <taxon>Pezizomycotina</taxon>
        <taxon>Leotiomycetes</taxon>
        <taxon>Helotiales</taxon>
        <taxon>Helotiales incertae sedis</taxon>
        <taxon>Amylocarpus</taxon>
    </lineage>
</organism>
<feature type="region of interest" description="Disordered" evidence="1">
    <location>
        <begin position="167"/>
        <end position="200"/>
    </location>
</feature>
<feature type="region of interest" description="Disordered" evidence="1">
    <location>
        <begin position="1"/>
        <end position="105"/>
    </location>
</feature>
<comment type="caution">
    <text evidence="2">The sequence shown here is derived from an EMBL/GenBank/DDBJ whole genome shotgun (WGS) entry which is preliminary data.</text>
</comment>
<reference evidence="2" key="1">
    <citation type="journal article" date="2021" name="IMA Fungus">
        <title>Genomic characterization of three marine fungi, including Emericellopsis atlantica sp. nov. with signatures of a generalist lifestyle and marine biomass degradation.</title>
        <authorList>
            <person name="Hagestad O.C."/>
            <person name="Hou L."/>
            <person name="Andersen J.H."/>
            <person name="Hansen E.H."/>
            <person name="Altermark B."/>
            <person name="Li C."/>
            <person name="Kuhnert E."/>
            <person name="Cox R.J."/>
            <person name="Crous P.W."/>
            <person name="Spatafora J.W."/>
            <person name="Lail K."/>
            <person name="Amirebrahimi M."/>
            <person name="Lipzen A."/>
            <person name="Pangilinan J."/>
            <person name="Andreopoulos W."/>
            <person name="Hayes R.D."/>
            <person name="Ng V."/>
            <person name="Grigoriev I.V."/>
            <person name="Jackson S.A."/>
            <person name="Sutton T.D.S."/>
            <person name="Dobson A.D.W."/>
            <person name="Rama T."/>
        </authorList>
    </citation>
    <scope>NUCLEOTIDE SEQUENCE</scope>
    <source>
        <strain evidence="2">TRa018bII</strain>
    </source>
</reference>
<evidence type="ECO:0000313" key="3">
    <source>
        <dbReference type="Proteomes" id="UP000824998"/>
    </source>
</evidence>
<evidence type="ECO:0000256" key="1">
    <source>
        <dbReference type="SAM" id="MobiDB-lite"/>
    </source>
</evidence>
<dbReference type="OrthoDB" id="3549057at2759"/>
<accession>A0A9P7YPI2</accession>
<sequence length="302" mass="34297">MASAPPQVRASSLPSIFIKTPSKDSNDQDAYTSSFLLPSIPETKTRPRSFSIASPRHPIDLQRYQRSPTHNSTSISSHRDLGPIMNSEKSSLSKPRPITAHSHDGTCPRLPINLRNDTDLLKKYHLVPPSLCIPFGELETQLNAPKPKTKDPTQLVYNITTSKFRRARRSTLFPDSAPSSPRSPSPTRPPGANRLIKKRRPAFVPQAAEPSFMNIDIYMPPLLVDGRRSVIVFPRKARTIEIYWRHGLNIRTPKVGTGEVEKKQRGHPGETTVQLRRVKLPSKIWFERNVLGWWEELWIERV</sequence>